<feature type="chain" id="PRO_5047497558" evidence="1">
    <location>
        <begin position="27"/>
        <end position="150"/>
    </location>
</feature>
<dbReference type="RefSeq" id="WP_079192709.1">
    <property type="nucleotide sequence ID" value="NZ_JBEOYA010000040.1"/>
</dbReference>
<accession>A0ABV1UII0</accession>
<name>A0ABV1UII0_9ACTN</name>
<gene>
    <name evidence="3" type="ORF">ABT272_38290</name>
</gene>
<dbReference type="SUPFAM" id="SSF50370">
    <property type="entry name" value="Ricin B-like lectins"/>
    <property type="match status" value="1"/>
</dbReference>
<dbReference type="PROSITE" id="PS50231">
    <property type="entry name" value="RICIN_B_LECTIN"/>
    <property type="match status" value="1"/>
</dbReference>
<dbReference type="InterPro" id="IPR000772">
    <property type="entry name" value="Ricin_B_lectin"/>
</dbReference>
<evidence type="ECO:0000259" key="2">
    <source>
        <dbReference type="SMART" id="SM00458"/>
    </source>
</evidence>
<dbReference type="Pfam" id="PF00652">
    <property type="entry name" value="Ricin_B_lectin"/>
    <property type="match status" value="1"/>
</dbReference>
<reference evidence="3 4" key="1">
    <citation type="submission" date="2024-06" db="EMBL/GenBank/DDBJ databases">
        <title>The Natural Products Discovery Center: Release of the First 8490 Sequenced Strains for Exploring Actinobacteria Biosynthetic Diversity.</title>
        <authorList>
            <person name="Kalkreuter E."/>
            <person name="Kautsar S.A."/>
            <person name="Yang D."/>
            <person name="Bader C.D."/>
            <person name="Teijaro C.N."/>
            <person name="Fluegel L."/>
            <person name="Davis C.M."/>
            <person name="Simpson J.R."/>
            <person name="Lauterbach L."/>
            <person name="Steele A.D."/>
            <person name="Gui C."/>
            <person name="Meng S."/>
            <person name="Li G."/>
            <person name="Viehrig K."/>
            <person name="Ye F."/>
            <person name="Su P."/>
            <person name="Kiefer A.F."/>
            <person name="Nichols A."/>
            <person name="Cepeda A.J."/>
            <person name="Yan W."/>
            <person name="Fan B."/>
            <person name="Jiang Y."/>
            <person name="Adhikari A."/>
            <person name="Zheng C.-J."/>
            <person name="Schuster L."/>
            <person name="Cowan T.M."/>
            <person name="Smanski M.J."/>
            <person name="Chevrette M.G."/>
            <person name="De Carvalho L.P.S."/>
            <person name="Shen B."/>
        </authorList>
    </citation>
    <scope>NUCLEOTIDE SEQUENCE [LARGE SCALE GENOMIC DNA]</scope>
    <source>
        <strain evidence="3 4">NPDC001166</strain>
    </source>
</reference>
<evidence type="ECO:0000313" key="3">
    <source>
        <dbReference type="EMBL" id="MER6433531.1"/>
    </source>
</evidence>
<keyword evidence="4" id="KW-1185">Reference proteome</keyword>
<protein>
    <submittedName>
        <fullName evidence="3">RICIN domain-containing protein</fullName>
    </submittedName>
</protein>
<proteinExistence type="predicted"/>
<keyword evidence="1" id="KW-0732">Signal</keyword>
<dbReference type="Gene3D" id="2.80.10.50">
    <property type="match status" value="1"/>
</dbReference>
<feature type="domain" description="Ricin B lectin" evidence="2">
    <location>
        <begin position="30"/>
        <end position="149"/>
    </location>
</feature>
<evidence type="ECO:0000256" key="1">
    <source>
        <dbReference type="SAM" id="SignalP"/>
    </source>
</evidence>
<dbReference type="InterPro" id="IPR035992">
    <property type="entry name" value="Ricin_B-like_lectins"/>
</dbReference>
<dbReference type="EMBL" id="JBEPAZ010000061">
    <property type="protein sequence ID" value="MER6433531.1"/>
    <property type="molecule type" value="Genomic_DNA"/>
</dbReference>
<sequence length="150" mass="16701">MLVQRLAAVGAVVALALGLSSAPAGAVPRTSGFRNQAADHRGCLDFRADYGPYVFNCNHTSYQRWYWNDDYEYTALRQKATGLCLTLRNGQLTMKPCSAADDAAMWQIDETEPRLIRNRVSRKCLARTPNDRVSTATCTGGDSQRWTTTY</sequence>
<dbReference type="SMART" id="SM00458">
    <property type="entry name" value="RICIN"/>
    <property type="match status" value="1"/>
</dbReference>
<organism evidence="3 4">
    <name type="scientific">Streptomyces sp. 900105245</name>
    <dbReference type="NCBI Taxonomy" id="3154379"/>
    <lineage>
        <taxon>Bacteria</taxon>
        <taxon>Bacillati</taxon>
        <taxon>Actinomycetota</taxon>
        <taxon>Actinomycetes</taxon>
        <taxon>Kitasatosporales</taxon>
        <taxon>Streptomycetaceae</taxon>
        <taxon>Streptomyces</taxon>
    </lineage>
</organism>
<comment type="caution">
    <text evidence="3">The sequence shown here is derived from an EMBL/GenBank/DDBJ whole genome shotgun (WGS) entry which is preliminary data.</text>
</comment>
<feature type="signal peptide" evidence="1">
    <location>
        <begin position="1"/>
        <end position="26"/>
    </location>
</feature>
<dbReference type="Proteomes" id="UP001470023">
    <property type="component" value="Unassembled WGS sequence"/>
</dbReference>
<dbReference type="CDD" id="cd23415">
    <property type="entry name" value="beta-trefoil_Ricin_AH"/>
    <property type="match status" value="1"/>
</dbReference>
<evidence type="ECO:0000313" key="4">
    <source>
        <dbReference type="Proteomes" id="UP001470023"/>
    </source>
</evidence>